<comment type="caution">
    <text evidence="9">The sequence shown here is derived from an EMBL/GenBank/DDBJ whole genome shotgun (WGS) entry which is preliminary data.</text>
</comment>
<comment type="catalytic activity">
    <reaction evidence="7">
        <text>L-cysteinyl-[protein] + hexadecanoyl-CoA = S-hexadecanoyl-L-cysteinyl-[protein] + CoA</text>
        <dbReference type="Rhea" id="RHEA:36683"/>
        <dbReference type="Rhea" id="RHEA-COMP:10131"/>
        <dbReference type="Rhea" id="RHEA-COMP:11032"/>
        <dbReference type="ChEBI" id="CHEBI:29950"/>
        <dbReference type="ChEBI" id="CHEBI:57287"/>
        <dbReference type="ChEBI" id="CHEBI:57379"/>
        <dbReference type="ChEBI" id="CHEBI:74151"/>
        <dbReference type="EC" id="2.3.1.225"/>
    </reaction>
</comment>
<keyword evidence="6 7" id="KW-0012">Acyltransferase</keyword>
<keyword evidence="3 7" id="KW-0812">Transmembrane</keyword>
<keyword evidence="4 7" id="KW-1133">Transmembrane helix</keyword>
<dbReference type="GO" id="GO:0019706">
    <property type="term" value="F:protein-cysteine S-palmitoyltransferase activity"/>
    <property type="evidence" value="ECO:0007669"/>
    <property type="project" value="UniProtKB-EC"/>
</dbReference>
<evidence type="ECO:0000256" key="4">
    <source>
        <dbReference type="ARBA" id="ARBA00022989"/>
    </source>
</evidence>
<feature type="domain" description="Palmitoyltransferase DHHC" evidence="8">
    <location>
        <begin position="320"/>
        <end position="454"/>
    </location>
</feature>
<evidence type="ECO:0000256" key="6">
    <source>
        <dbReference type="ARBA" id="ARBA00023315"/>
    </source>
</evidence>
<keyword evidence="10" id="KW-1185">Reference proteome</keyword>
<comment type="domain">
    <text evidence="7">The DHHC domain is required for palmitoyltransferase activity.</text>
</comment>
<comment type="similarity">
    <text evidence="7">Belongs to the DHHC palmitoyltransferase family.</text>
</comment>
<dbReference type="InterPro" id="IPR039859">
    <property type="entry name" value="PFA4/ZDH16/20/ERF2-like"/>
</dbReference>
<keyword evidence="5 7" id="KW-0472">Membrane</keyword>
<dbReference type="EMBL" id="JBDJPC010000003">
    <property type="protein sequence ID" value="KAL1508882.1"/>
    <property type="molecule type" value="Genomic_DNA"/>
</dbReference>
<evidence type="ECO:0000256" key="2">
    <source>
        <dbReference type="ARBA" id="ARBA00022679"/>
    </source>
</evidence>
<sequence length="624" mass="71340">MKPPPKVFNEVIETFDSSESEHDNEDGNETRAENSDLLFLSCHIRCSYILNLCVAKDGIKAIENSGDLSIIHKNFEANRWCQDKSSQFFRTLNLKNPLNNQDFQYITEHLDCTKPIADLLDILQVENNTFFGILLSSIHSLNNKLRILPQRAVILKNPEFQTVVPELVNETMTTNDDAFFDFEDSSFTPFLNSDLPRIELEIYQYFNDPSKDSANLEKYPLIKKIFCNIKIDDIMCFGPFKRLCHWGPLTAIAIIKLVTGATLHCSGMWWPSATPGGFLNTLCFMSLSAFTLCNLLSAIANGPGYLPLQWMPKDPNKCQFLQKCMVCQGYKAPRAHHCRKCGRCVQKMDHHCPWINNCVGWGNHANFTYFLFFATIGCLQASVILGCSLYRALYRNNYIYYKVQNVPLVHLGVGGMIITVLASGFALGVVIAVGMLLYLQVRSILKNCTGIEDWILTKANHRRNNKNETFIHPYDLGWKENLRQVFTLYGQPVGNGIDFPVRDGCHEFTLTIEQIEQKHEKRTKTKTYKIIKPSSGYWFPIVHGIKVCCNYPCTDEPRLKLDVGDLVQVTRWRKHWIFGEKIQSNLPEEQAALLRQRGWIPKPCAVLIPNDEHSNSQSNKEKND</sequence>
<evidence type="ECO:0000313" key="10">
    <source>
        <dbReference type="Proteomes" id="UP001566132"/>
    </source>
</evidence>
<accession>A0ABD1F1G2</accession>
<evidence type="ECO:0000313" key="9">
    <source>
        <dbReference type="EMBL" id="KAL1508882.1"/>
    </source>
</evidence>
<evidence type="ECO:0000256" key="5">
    <source>
        <dbReference type="ARBA" id="ARBA00023136"/>
    </source>
</evidence>
<feature type="transmembrane region" description="Helical" evidence="7">
    <location>
        <begin position="277"/>
        <end position="300"/>
    </location>
</feature>
<dbReference type="AlphaFoldDB" id="A0ABD1F1G2"/>
<evidence type="ECO:0000256" key="3">
    <source>
        <dbReference type="ARBA" id="ARBA00022692"/>
    </source>
</evidence>
<organism evidence="9 10">
    <name type="scientific">Hypothenemus hampei</name>
    <name type="common">Coffee berry borer</name>
    <dbReference type="NCBI Taxonomy" id="57062"/>
    <lineage>
        <taxon>Eukaryota</taxon>
        <taxon>Metazoa</taxon>
        <taxon>Ecdysozoa</taxon>
        <taxon>Arthropoda</taxon>
        <taxon>Hexapoda</taxon>
        <taxon>Insecta</taxon>
        <taxon>Pterygota</taxon>
        <taxon>Neoptera</taxon>
        <taxon>Endopterygota</taxon>
        <taxon>Coleoptera</taxon>
        <taxon>Polyphaga</taxon>
        <taxon>Cucujiformia</taxon>
        <taxon>Curculionidae</taxon>
        <taxon>Scolytinae</taxon>
        <taxon>Hypothenemus</taxon>
    </lineage>
</organism>
<reference evidence="9 10" key="1">
    <citation type="submission" date="2024-05" db="EMBL/GenBank/DDBJ databases">
        <title>Genetic variation in Jamaican populations of the coffee berry borer (Hypothenemus hampei).</title>
        <authorList>
            <person name="Errbii M."/>
            <person name="Myrie A."/>
        </authorList>
    </citation>
    <scope>NUCLEOTIDE SEQUENCE [LARGE SCALE GENOMIC DNA]</scope>
    <source>
        <strain evidence="9">JA-Hopewell-2020-01-JO</strain>
        <tissue evidence="9">Whole body</tissue>
    </source>
</reference>
<dbReference type="Proteomes" id="UP001566132">
    <property type="component" value="Unassembled WGS sequence"/>
</dbReference>
<feature type="transmembrane region" description="Helical" evidence="7">
    <location>
        <begin position="369"/>
        <end position="390"/>
    </location>
</feature>
<proteinExistence type="inferred from homology"/>
<keyword evidence="2 7" id="KW-0808">Transferase</keyword>
<evidence type="ECO:0000256" key="1">
    <source>
        <dbReference type="ARBA" id="ARBA00004141"/>
    </source>
</evidence>
<dbReference type="PANTHER" id="PTHR12246">
    <property type="entry name" value="PALMITOYLTRANSFERASE ZDHHC16"/>
    <property type="match status" value="1"/>
</dbReference>
<dbReference type="PROSITE" id="PS50216">
    <property type="entry name" value="DHHC"/>
    <property type="match status" value="1"/>
</dbReference>
<dbReference type="InterPro" id="IPR001594">
    <property type="entry name" value="Palmitoyltrfase_DHHC"/>
</dbReference>
<dbReference type="Pfam" id="PF01529">
    <property type="entry name" value="DHHC"/>
    <property type="match status" value="1"/>
</dbReference>
<evidence type="ECO:0000256" key="7">
    <source>
        <dbReference type="RuleBase" id="RU079119"/>
    </source>
</evidence>
<evidence type="ECO:0000259" key="8">
    <source>
        <dbReference type="Pfam" id="PF01529"/>
    </source>
</evidence>
<dbReference type="EC" id="2.3.1.225" evidence="7"/>
<protein>
    <recommendedName>
        <fullName evidence="7">Palmitoyltransferase</fullName>
        <ecNumber evidence="7">2.3.1.225</ecNumber>
    </recommendedName>
</protein>
<feature type="transmembrane region" description="Helical" evidence="7">
    <location>
        <begin position="411"/>
        <end position="439"/>
    </location>
</feature>
<comment type="subcellular location">
    <subcellularLocation>
        <location evidence="1">Membrane</location>
        <topology evidence="1">Multi-pass membrane protein</topology>
    </subcellularLocation>
</comment>
<dbReference type="GO" id="GO:0016020">
    <property type="term" value="C:membrane"/>
    <property type="evidence" value="ECO:0007669"/>
    <property type="project" value="UniProtKB-SubCell"/>
</dbReference>
<name>A0ABD1F1G2_HYPHA</name>
<feature type="transmembrane region" description="Helical" evidence="7">
    <location>
        <begin position="246"/>
        <end position="265"/>
    </location>
</feature>
<gene>
    <name evidence="9" type="ORF">ABEB36_003704</name>
</gene>